<keyword evidence="11" id="KW-1185">Reference proteome</keyword>
<feature type="chain" id="PRO_5046708431" evidence="7">
    <location>
        <begin position="21"/>
        <end position="262"/>
    </location>
</feature>
<feature type="domain" description="Solute-binding protein family 3/N-terminal" evidence="8">
    <location>
        <begin position="41"/>
        <end position="261"/>
    </location>
</feature>
<organism evidence="10 11">
    <name type="scientific">Robertmurraya mangrovi</name>
    <dbReference type="NCBI Taxonomy" id="3098077"/>
    <lineage>
        <taxon>Bacteria</taxon>
        <taxon>Bacillati</taxon>
        <taxon>Bacillota</taxon>
        <taxon>Bacilli</taxon>
        <taxon>Bacillales</taxon>
        <taxon>Bacillaceae</taxon>
        <taxon>Robertmurraya</taxon>
    </lineage>
</organism>
<dbReference type="RefSeq" id="WP_322445159.1">
    <property type="nucleotide sequence ID" value="NZ_JAXOFX010000002.1"/>
</dbReference>
<proteinExistence type="inferred from homology"/>
<keyword evidence="4" id="KW-0564">Palmitate</keyword>
<keyword evidence="3 7" id="KW-0732">Signal</keyword>
<dbReference type="InterPro" id="IPR001320">
    <property type="entry name" value="Iontro_rcpt_C"/>
</dbReference>
<feature type="domain" description="Ionotropic glutamate receptor C-terminal" evidence="9">
    <location>
        <begin position="41"/>
        <end position="262"/>
    </location>
</feature>
<gene>
    <name evidence="10" type="ORF">SM124_04895</name>
</gene>
<dbReference type="EMBL" id="JAXOFX010000002">
    <property type="protein sequence ID" value="MDZ5471085.1"/>
    <property type="molecule type" value="Genomic_DNA"/>
</dbReference>
<dbReference type="SMART" id="SM00079">
    <property type="entry name" value="PBPe"/>
    <property type="match status" value="1"/>
</dbReference>
<reference evidence="10 11" key="1">
    <citation type="submission" date="2023-11" db="EMBL/GenBank/DDBJ databases">
        <title>Bacillus jintuensis, isolated from a mudflat on the Beibu Gulf coast.</title>
        <authorList>
            <person name="Li M."/>
        </authorList>
    </citation>
    <scope>NUCLEOTIDE SEQUENCE [LARGE SCALE GENOMIC DNA]</scope>
    <source>
        <strain evidence="10 11">31A1R</strain>
        <plasmid evidence="10">unnamed</plasmid>
    </source>
</reference>
<dbReference type="PANTHER" id="PTHR35936:SF17">
    <property type="entry name" value="ARGININE-BINDING EXTRACELLULAR PROTEIN ARTP"/>
    <property type="match status" value="1"/>
</dbReference>
<dbReference type="Pfam" id="PF00497">
    <property type="entry name" value="SBP_bac_3"/>
    <property type="match status" value="1"/>
</dbReference>
<dbReference type="InterPro" id="IPR001638">
    <property type="entry name" value="Solute-binding_3/MltF_N"/>
</dbReference>
<dbReference type="SMART" id="SM00062">
    <property type="entry name" value="PBPb"/>
    <property type="match status" value="1"/>
</dbReference>
<comment type="subcellular location">
    <subcellularLocation>
        <location evidence="1">Cell envelope</location>
    </subcellularLocation>
</comment>
<evidence type="ECO:0000313" key="11">
    <source>
        <dbReference type="Proteomes" id="UP001290455"/>
    </source>
</evidence>
<dbReference type="Proteomes" id="UP001290455">
    <property type="component" value="Unassembled WGS sequence"/>
</dbReference>
<keyword evidence="5" id="KW-0449">Lipoprotein</keyword>
<feature type="signal peptide" evidence="7">
    <location>
        <begin position="1"/>
        <end position="20"/>
    </location>
</feature>
<dbReference type="PROSITE" id="PS01039">
    <property type="entry name" value="SBP_BACTERIAL_3"/>
    <property type="match status" value="1"/>
</dbReference>
<evidence type="ECO:0000259" key="8">
    <source>
        <dbReference type="SMART" id="SM00062"/>
    </source>
</evidence>
<sequence>MKKVISFLMLSVLLVGVLSACGTSEKSTSGSGSKEESGKKVLVMGTSADYPPFEYVDSAKGEEIIGFDVDLANAIAEKLGYEVQVKDIDFTGLIPALETGQVDFVLAGMTPTEERKKNVDFSDIYYTANHLIVSNKDSGLNTLEDLKGKTVGVQLGSIQEGKAKEIAESIDIKIENRNRIPEIIQEIKSGRFDAAIIEDTVMKGYFKKNPELTGFILEEDTEEGSAMAFPKGSELTKEFNDALLEMKENGELEKLIVKWFDQ</sequence>
<evidence type="ECO:0000256" key="7">
    <source>
        <dbReference type="SAM" id="SignalP"/>
    </source>
</evidence>
<dbReference type="SUPFAM" id="SSF53850">
    <property type="entry name" value="Periplasmic binding protein-like II"/>
    <property type="match status" value="1"/>
</dbReference>
<evidence type="ECO:0000256" key="3">
    <source>
        <dbReference type="ARBA" id="ARBA00022729"/>
    </source>
</evidence>
<dbReference type="Gene3D" id="3.40.190.10">
    <property type="entry name" value="Periplasmic binding protein-like II"/>
    <property type="match status" value="2"/>
</dbReference>
<accession>A0ABU5IVD1</accession>
<evidence type="ECO:0000256" key="2">
    <source>
        <dbReference type="ARBA" id="ARBA00010333"/>
    </source>
</evidence>
<dbReference type="PROSITE" id="PS51257">
    <property type="entry name" value="PROKAR_LIPOPROTEIN"/>
    <property type="match status" value="1"/>
</dbReference>
<evidence type="ECO:0000313" key="10">
    <source>
        <dbReference type="EMBL" id="MDZ5471085.1"/>
    </source>
</evidence>
<protein>
    <submittedName>
        <fullName evidence="10">Transporter substrate-binding domain-containing protein</fullName>
    </submittedName>
</protein>
<keyword evidence="10" id="KW-0614">Plasmid</keyword>
<evidence type="ECO:0000256" key="6">
    <source>
        <dbReference type="RuleBase" id="RU003744"/>
    </source>
</evidence>
<dbReference type="InterPro" id="IPR018313">
    <property type="entry name" value="SBP_3_CS"/>
</dbReference>
<comment type="caution">
    <text evidence="10">The sequence shown here is derived from an EMBL/GenBank/DDBJ whole genome shotgun (WGS) entry which is preliminary data.</text>
</comment>
<evidence type="ECO:0000256" key="4">
    <source>
        <dbReference type="ARBA" id="ARBA00023139"/>
    </source>
</evidence>
<evidence type="ECO:0000259" key="9">
    <source>
        <dbReference type="SMART" id="SM00079"/>
    </source>
</evidence>
<name>A0ABU5IVD1_9BACI</name>
<dbReference type="PANTHER" id="PTHR35936">
    <property type="entry name" value="MEMBRANE-BOUND LYTIC MUREIN TRANSGLYCOSYLASE F"/>
    <property type="match status" value="1"/>
</dbReference>
<geneLocation type="plasmid" evidence="10">
    <name>unnamed</name>
</geneLocation>
<evidence type="ECO:0000256" key="1">
    <source>
        <dbReference type="ARBA" id="ARBA00004196"/>
    </source>
</evidence>
<comment type="similarity">
    <text evidence="2 6">Belongs to the bacterial solute-binding protein 3 family.</text>
</comment>
<evidence type="ECO:0000256" key="5">
    <source>
        <dbReference type="ARBA" id="ARBA00023288"/>
    </source>
</evidence>